<evidence type="ECO:0000313" key="3">
    <source>
        <dbReference type="EMBL" id="GAX79553.1"/>
    </source>
</evidence>
<name>A0A250X901_9CHLO</name>
<evidence type="ECO:0000256" key="2">
    <source>
        <dbReference type="SAM" id="MobiDB-lite"/>
    </source>
</evidence>
<feature type="compositionally biased region" description="Acidic residues" evidence="2">
    <location>
        <begin position="374"/>
        <end position="388"/>
    </location>
</feature>
<evidence type="ECO:0000256" key="1">
    <source>
        <dbReference type="SAM" id="Coils"/>
    </source>
</evidence>
<reference evidence="3 4" key="1">
    <citation type="submission" date="2017-08" db="EMBL/GenBank/DDBJ databases">
        <title>Acidophilic green algal genome provides insights into adaptation to an acidic environment.</title>
        <authorList>
            <person name="Hirooka S."/>
            <person name="Hirose Y."/>
            <person name="Kanesaki Y."/>
            <person name="Higuchi S."/>
            <person name="Fujiwara T."/>
            <person name="Onuma R."/>
            <person name="Era A."/>
            <person name="Ohbayashi R."/>
            <person name="Uzuka A."/>
            <person name="Nozaki H."/>
            <person name="Yoshikawa H."/>
            <person name="Miyagishima S.Y."/>
        </authorList>
    </citation>
    <scope>NUCLEOTIDE SEQUENCE [LARGE SCALE GENOMIC DNA]</scope>
    <source>
        <strain evidence="3 4">NIES-2499</strain>
    </source>
</reference>
<evidence type="ECO:0000313" key="4">
    <source>
        <dbReference type="Proteomes" id="UP000232323"/>
    </source>
</evidence>
<comment type="caution">
    <text evidence="3">The sequence shown here is derived from an EMBL/GenBank/DDBJ whole genome shotgun (WGS) entry which is preliminary data.</text>
</comment>
<gene>
    <name evidence="3" type="ORF">CEUSTIGMA_g6994.t1</name>
</gene>
<dbReference type="EMBL" id="BEGY01000043">
    <property type="protein sequence ID" value="GAX79553.1"/>
    <property type="molecule type" value="Genomic_DNA"/>
</dbReference>
<dbReference type="AlphaFoldDB" id="A0A250X901"/>
<keyword evidence="4" id="KW-1185">Reference proteome</keyword>
<proteinExistence type="predicted"/>
<organism evidence="3 4">
    <name type="scientific">Chlamydomonas eustigma</name>
    <dbReference type="NCBI Taxonomy" id="1157962"/>
    <lineage>
        <taxon>Eukaryota</taxon>
        <taxon>Viridiplantae</taxon>
        <taxon>Chlorophyta</taxon>
        <taxon>core chlorophytes</taxon>
        <taxon>Chlorophyceae</taxon>
        <taxon>CS clade</taxon>
        <taxon>Chlamydomonadales</taxon>
        <taxon>Chlamydomonadaceae</taxon>
        <taxon>Chlamydomonas</taxon>
    </lineage>
</organism>
<keyword evidence="1" id="KW-0175">Coiled coil</keyword>
<dbReference type="OrthoDB" id="548460at2759"/>
<dbReference type="Proteomes" id="UP000232323">
    <property type="component" value="Unassembled WGS sequence"/>
</dbReference>
<protein>
    <submittedName>
        <fullName evidence="3">Uncharacterized protein</fullName>
    </submittedName>
</protein>
<feature type="coiled-coil region" evidence="1">
    <location>
        <begin position="88"/>
        <end position="118"/>
    </location>
</feature>
<feature type="compositionally biased region" description="Acidic residues" evidence="2">
    <location>
        <begin position="49"/>
        <end position="64"/>
    </location>
</feature>
<feature type="region of interest" description="Disordered" evidence="2">
    <location>
        <begin position="328"/>
        <end position="396"/>
    </location>
</feature>
<sequence length="396" mass="43888">MHLKFSPQIPSHRKTVSTYFAKPSNSRVTLAPVKRNRIVGKARRRPQPDPEEEPLVDVDFDASDDILDPNFAEAEVLDGTDGEMDEDAELLEEDVEDIEEGEEEEDGEEEYLEEYAEEEYNEGSLVDETTAQKSSLIVENLDYKSAVKARDSKTVMSEIVPLSEEEIKQMADDEASAKAASALALPENAQPTLNRQGYQAFKMDGVDFLVAETADGQLDLADTFYYDSGMDLYARPRVQGDIPAGPRLLQVLPWMERRSPDSLKGKPAVAKMKKVYMVGVASPEPNYRVNMEEVYCFEAGSRTLTQCEVVTVGTPVDPVLRIRADGVTIEDSGEAPSPSAVSLGRDREQNGDQLAHGALPEVSPEALQERIEELEAQAEQMDELDDMPDAPMSDMM</sequence>
<accession>A0A250X901</accession>
<feature type="region of interest" description="Disordered" evidence="2">
    <location>
        <begin position="37"/>
        <end position="64"/>
    </location>
</feature>